<sequence length="172" mass="19459">MVQKLVILSGLIVSAACMVFHQAPIPIYVPIQYEEPAPNYNFAYQVNDPHTGDYKRLHETRNGGIVQGQYSLLQPDGITRTVDYSADDLNGFNAVVHNQGRPISESTERQSENDTDDGRQGNGRYNSEQYRQGTNEQQELAQGQTARPLTVERTALIHHVLRQYRHNGEHNL</sequence>
<dbReference type="InterPro" id="IPR051217">
    <property type="entry name" value="Insect_Cuticle_Struc_Prot"/>
</dbReference>
<keyword evidence="1 3" id="KW-0193">Cuticle</keyword>
<dbReference type="PROSITE" id="PS00233">
    <property type="entry name" value="CHIT_BIND_RR_1"/>
    <property type="match status" value="1"/>
</dbReference>
<dbReference type="PANTHER" id="PTHR12236">
    <property type="entry name" value="STRUCTURAL CONTITUENT OF CUTICLE"/>
    <property type="match status" value="1"/>
</dbReference>
<evidence type="ECO:0000256" key="2">
    <source>
        <dbReference type="ARBA" id="ARBA00022729"/>
    </source>
</evidence>
<dbReference type="GO" id="GO:0005615">
    <property type="term" value="C:extracellular space"/>
    <property type="evidence" value="ECO:0007669"/>
    <property type="project" value="TreeGrafter"/>
</dbReference>
<dbReference type="Pfam" id="PF00379">
    <property type="entry name" value="Chitin_bind_4"/>
    <property type="match status" value="1"/>
</dbReference>
<evidence type="ECO:0000256" key="3">
    <source>
        <dbReference type="PROSITE-ProRule" id="PRU00497"/>
    </source>
</evidence>
<feature type="signal peptide" evidence="5">
    <location>
        <begin position="1"/>
        <end position="17"/>
    </location>
</feature>
<keyword evidence="2 5" id="KW-0732">Signal</keyword>
<protein>
    <submittedName>
        <fullName evidence="6">Cuticle protein 18.6, isoform B</fullName>
    </submittedName>
</protein>
<dbReference type="InterPro" id="IPR031311">
    <property type="entry name" value="CHIT_BIND_RR_consensus"/>
</dbReference>
<evidence type="ECO:0000256" key="4">
    <source>
        <dbReference type="SAM" id="MobiDB-lite"/>
    </source>
</evidence>
<feature type="compositionally biased region" description="Basic and acidic residues" evidence="4">
    <location>
        <begin position="106"/>
        <end position="119"/>
    </location>
</feature>
<dbReference type="OrthoDB" id="7423444at2759"/>
<dbReference type="FunCoup" id="A0A0N1PH95">
    <property type="interactions" value="18"/>
</dbReference>
<dbReference type="KEGG" id="pmac:106715597"/>
<dbReference type="STRING" id="76193.A0A0N1PH95"/>
<evidence type="ECO:0000256" key="5">
    <source>
        <dbReference type="SAM" id="SignalP"/>
    </source>
</evidence>
<reference evidence="6 7" key="1">
    <citation type="journal article" date="2015" name="Nat. Commun.">
        <title>Outbred genome sequencing and CRISPR/Cas9 gene editing in butterflies.</title>
        <authorList>
            <person name="Li X."/>
            <person name="Fan D."/>
            <person name="Zhang W."/>
            <person name="Liu G."/>
            <person name="Zhang L."/>
            <person name="Zhao L."/>
            <person name="Fang X."/>
            <person name="Chen L."/>
            <person name="Dong Y."/>
            <person name="Chen Y."/>
            <person name="Ding Y."/>
            <person name="Zhao R."/>
            <person name="Feng M."/>
            <person name="Zhu Y."/>
            <person name="Feng Y."/>
            <person name="Jiang X."/>
            <person name="Zhu D."/>
            <person name="Xiang H."/>
            <person name="Feng X."/>
            <person name="Li S."/>
            <person name="Wang J."/>
            <person name="Zhang G."/>
            <person name="Kronforst M.R."/>
            <person name="Wang W."/>
        </authorList>
    </citation>
    <scope>NUCLEOTIDE SEQUENCE [LARGE SCALE GENOMIC DNA]</scope>
    <source>
        <strain evidence="6">Ya'a_city_454_Pm</strain>
        <tissue evidence="6">Whole body</tissue>
    </source>
</reference>
<dbReference type="InterPro" id="IPR000618">
    <property type="entry name" value="Insect_cuticle"/>
</dbReference>
<keyword evidence="7" id="KW-1185">Reference proteome</keyword>
<evidence type="ECO:0000313" key="6">
    <source>
        <dbReference type="EMBL" id="KPJ10596.1"/>
    </source>
</evidence>
<gene>
    <name evidence="6" type="ORF">RR48_04541</name>
</gene>
<evidence type="ECO:0000256" key="1">
    <source>
        <dbReference type="ARBA" id="ARBA00022460"/>
    </source>
</evidence>
<dbReference type="PRINTS" id="PR00947">
    <property type="entry name" value="CUTICLE"/>
</dbReference>
<evidence type="ECO:0000313" key="7">
    <source>
        <dbReference type="Proteomes" id="UP000053240"/>
    </source>
</evidence>
<dbReference type="AlphaFoldDB" id="A0A0N1PH95"/>
<dbReference type="EMBL" id="KQ460940">
    <property type="protein sequence ID" value="KPJ10596.1"/>
    <property type="molecule type" value="Genomic_DNA"/>
</dbReference>
<organism evidence="6 7">
    <name type="scientific">Papilio machaon</name>
    <name type="common">Old World swallowtail butterfly</name>
    <dbReference type="NCBI Taxonomy" id="76193"/>
    <lineage>
        <taxon>Eukaryota</taxon>
        <taxon>Metazoa</taxon>
        <taxon>Ecdysozoa</taxon>
        <taxon>Arthropoda</taxon>
        <taxon>Hexapoda</taxon>
        <taxon>Insecta</taxon>
        <taxon>Pterygota</taxon>
        <taxon>Neoptera</taxon>
        <taxon>Endopterygota</taxon>
        <taxon>Lepidoptera</taxon>
        <taxon>Glossata</taxon>
        <taxon>Ditrysia</taxon>
        <taxon>Papilionoidea</taxon>
        <taxon>Papilionidae</taxon>
        <taxon>Papilioninae</taxon>
        <taxon>Papilio</taxon>
    </lineage>
</organism>
<feature type="chain" id="PRO_5005879757" evidence="5">
    <location>
        <begin position="18"/>
        <end position="172"/>
    </location>
</feature>
<dbReference type="PANTHER" id="PTHR12236:SF75">
    <property type="entry name" value="CUTICULAR PROTEIN 62BB, ISOFORM A"/>
    <property type="match status" value="1"/>
</dbReference>
<accession>A0A0N1PH95</accession>
<dbReference type="Proteomes" id="UP000053240">
    <property type="component" value="Unassembled WGS sequence"/>
</dbReference>
<feature type="region of interest" description="Disordered" evidence="4">
    <location>
        <begin position="98"/>
        <end position="127"/>
    </location>
</feature>
<dbReference type="GO" id="GO:0031012">
    <property type="term" value="C:extracellular matrix"/>
    <property type="evidence" value="ECO:0007669"/>
    <property type="project" value="TreeGrafter"/>
</dbReference>
<dbReference type="InParanoid" id="A0A0N1PH95"/>
<proteinExistence type="predicted"/>
<dbReference type="GO" id="GO:0042302">
    <property type="term" value="F:structural constituent of cuticle"/>
    <property type="evidence" value="ECO:0007669"/>
    <property type="project" value="UniProtKB-UniRule"/>
</dbReference>
<dbReference type="PROSITE" id="PS51257">
    <property type="entry name" value="PROKAR_LIPOPROTEIN"/>
    <property type="match status" value="1"/>
</dbReference>
<dbReference type="PROSITE" id="PS51155">
    <property type="entry name" value="CHIT_BIND_RR_2"/>
    <property type="match status" value="1"/>
</dbReference>
<name>A0A0N1PH95_PAPMA</name>